<dbReference type="EMBL" id="GGEC01086327">
    <property type="protein sequence ID" value="MBX66811.1"/>
    <property type="molecule type" value="Transcribed_RNA"/>
</dbReference>
<dbReference type="AlphaFoldDB" id="A0A2P2QIK2"/>
<proteinExistence type="predicted"/>
<accession>A0A2P2QIK2</accession>
<name>A0A2P2QIK2_RHIMU</name>
<evidence type="ECO:0000313" key="1">
    <source>
        <dbReference type="EMBL" id="MBX66811.1"/>
    </source>
</evidence>
<protein>
    <submittedName>
        <fullName evidence="1">Uncharacterized protein</fullName>
    </submittedName>
</protein>
<reference evidence="1" key="1">
    <citation type="submission" date="2018-02" db="EMBL/GenBank/DDBJ databases">
        <title>Rhizophora mucronata_Transcriptome.</title>
        <authorList>
            <person name="Meera S.P."/>
            <person name="Sreeshan A."/>
            <person name="Augustine A."/>
        </authorList>
    </citation>
    <scope>NUCLEOTIDE SEQUENCE</scope>
    <source>
        <tissue evidence="1">Leaf</tissue>
    </source>
</reference>
<organism evidence="1">
    <name type="scientific">Rhizophora mucronata</name>
    <name type="common">Asiatic mangrove</name>
    <dbReference type="NCBI Taxonomy" id="61149"/>
    <lineage>
        <taxon>Eukaryota</taxon>
        <taxon>Viridiplantae</taxon>
        <taxon>Streptophyta</taxon>
        <taxon>Embryophyta</taxon>
        <taxon>Tracheophyta</taxon>
        <taxon>Spermatophyta</taxon>
        <taxon>Magnoliopsida</taxon>
        <taxon>eudicotyledons</taxon>
        <taxon>Gunneridae</taxon>
        <taxon>Pentapetalae</taxon>
        <taxon>rosids</taxon>
        <taxon>fabids</taxon>
        <taxon>Malpighiales</taxon>
        <taxon>Rhizophoraceae</taxon>
        <taxon>Rhizophora</taxon>
    </lineage>
</organism>
<sequence length="36" mass="4376">MNFTESNIRYLHIIGRHTHKHGLRGPKHKYVFVFQI</sequence>